<evidence type="ECO:0000256" key="2">
    <source>
        <dbReference type="ARBA" id="ARBA00022801"/>
    </source>
</evidence>
<dbReference type="InterPro" id="IPR005754">
    <property type="entry name" value="Sortase"/>
</dbReference>
<evidence type="ECO:0000313" key="9">
    <source>
        <dbReference type="Proteomes" id="UP000183090"/>
    </source>
</evidence>
<dbReference type="CDD" id="cd06165">
    <property type="entry name" value="Sortase_A"/>
    <property type="match status" value="1"/>
</dbReference>
<keyword evidence="8" id="KW-1185">Reference proteome</keyword>
<dbReference type="Pfam" id="PF04203">
    <property type="entry name" value="Sortase"/>
    <property type="match status" value="1"/>
</dbReference>
<keyword evidence="1" id="KW-0645">Protease</keyword>
<feature type="active site" description="Proton donor/acceptor" evidence="4">
    <location>
        <position position="138"/>
    </location>
</feature>
<evidence type="ECO:0000313" key="8">
    <source>
        <dbReference type="Proteomes" id="UP000034029"/>
    </source>
</evidence>
<feature type="region of interest" description="Disordered" evidence="5">
    <location>
        <begin position="61"/>
        <end position="80"/>
    </location>
</feature>
<dbReference type="InterPro" id="IPR042007">
    <property type="entry name" value="Sortase_A"/>
</dbReference>
<dbReference type="GO" id="GO:0008234">
    <property type="term" value="F:cysteine-type peptidase activity"/>
    <property type="evidence" value="ECO:0007669"/>
    <property type="project" value="UniProtKB-KW"/>
</dbReference>
<sequence length="223" mass="24800">MRLFLRLLGIILMLSAVVLFFWQDIREFFTDRVNDRIIEAYRDGDSSVEVGQLESMITGISTDGGDPDASDGVSGEPDAAQSGINIGEGMAGVLKIESAGINEPVFSGPVTEEKMRNGVSFVNDTDHLDMQNIPIAGHRVEGAGIRFNYLDRASVGDRIEFITDEETRQYEITDIFDVNPSQVEVMDQRKGQPQQLTLITCEDYNPDTLLFEKRMIVKATITD</sequence>
<dbReference type="NCBIfam" id="TIGR01076">
    <property type="entry name" value="sortase_fam"/>
    <property type="match status" value="1"/>
</dbReference>
<dbReference type="RefSeq" id="WP_046789939.1">
    <property type="nucleotide sequence ID" value="NZ_CP011366.1"/>
</dbReference>
<evidence type="ECO:0000256" key="3">
    <source>
        <dbReference type="ARBA" id="ARBA00022807"/>
    </source>
</evidence>
<evidence type="ECO:0000313" key="6">
    <source>
        <dbReference type="EMBL" id="AKG73751.1"/>
    </source>
</evidence>
<reference evidence="6 8" key="1">
    <citation type="journal article" date="2015" name="Int. J. Syst. Evol. Microbiol.">
        <title>Complete genome sequence of Salinicoccus halodurans H3B36, isolated from the Qaidam Basin in China.</title>
        <authorList>
            <person name="Jiang K."/>
            <person name="Xue Y."/>
            <person name="Ma Y."/>
        </authorList>
    </citation>
    <scope>NUCLEOTIDE SEQUENCE [LARGE SCALE GENOMIC DNA]</scope>
    <source>
        <strain evidence="6 8">H3B36</strain>
    </source>
</reference>
<evidence type="ECO:0000313" key="7">
    <source>
        <dbReference type="EMBL" id="SFK55316.1"/>
    </source>
</evidence>
<dbReference type="KEGG" id="shv:AAT16_05670"/>
<dbReference type="SUPFAM" id="SSF63817">
    <property type="entry name" value="Sortase"/>
    <property type="match status" value="1"/>
</dbReference>
<gene>
    <name evidence="6" type="ORF">AAT16_05670</name>
    <name evidence="7" type="ORF">SAMN05216235_0374</name>
</gene>
<dbReference type="OrthoDB" id="2987398at2"/>
<reference evidence="7 9" key="3">
    <citation type="submission" date="2016-10" db="EMBL/GenBank/DDBJ databases">
        <authorList>
            <person name="Varghese N."/>
            <person name="Submissions S."/>
        </authorList>
    </citation>
    <scope>NUCLEOTIDE SEQUENCE [LARGE SCALE GENOMIC DNA]</scope>
    <source>
        <strain evidence="7 9">CGMCC 1.6501</strain>
    </source>
</reference>
<dbReference type="GO" id="GO:0006508">
    <property type="term" value="P:proteolysis"/>
    <property type="evidence" value="ECO:0007669"/>
    <property type="project" value="UniProtKB-KW"/>
</dbReference>
<dbReference type="Proteomes" id="UP000183090">
    <property type="component" value="Unassembled WGS sequence"/>
</dbReference>
<proteinExistence type="predicted"/>
<dbReference type="EMBL" id="CP011366">
    <property type="protein sequence ID" value="AKG73751.1"/>
    <property type="molecule type" value="Genomic_DNA"/>
</dbReference>
<feature type="active site" description="Acyl-thioester intermediate" evidence="4">
    <location>
        <position position="201"/>
    </location>
</feature>
<protein>
    <submittedName>
        <fullName evidence="7">Sortase A</fullName>
    </submittedName>
</protein>
<dbReference type="Proteomes" id="UP000034029">
    <property type="component" value="Chromosome"/>
</dbReference>
<evidence type="ECO:0000256" key="1">
    <source>
        <dbReference type="ARBA" id="ARBA00022670"/>
    </source>
</evidence>
<evidence type="ECO:0000256" key="5">
    <source>
        <dbReference type="SAM" id="MobiDB-lite"/>
    </source>
</evidence>
<name>A0A0F7HLL2_9STAP</name>
<dbReference type="Gene3D" id="2.40.260.10">
    <property type="entry name" value="Sortase"/>
    <property type="match status" value="1"/>
</dbReference>
<reference evidence="8" key="2">
    <citation type="submission" date="2015-04" db="EMBL/GenBank/DDBJ databases">
        <title>Complete genome sequence of Salinicoccus halodurans strain H3B36, isolated from the Qaidam basin of China.</title>
        <authorList>
            <person name="Ma Y."/>
            <person name="Jiang K."/>
            <person name="Xue Y."/>
        </authorList>
    </citation>
    <scope>NUCLEOTIDE SEQUENCE [LARGE SCALE GENOMIC DNA]</scope>
    <source>
        <strain evidence="8">H3B36</strain>
    </source>
</reference>
<dbReference type="AlphaFoldDB" id="A0A0F7HLL2"/>
<evidence type="ECO:0000256" key="4">
    <source>
        <dbReference type="PIRSR" id="PIRSR605754-1"/>
    </source>
</evidence>
<keyword evidence="3" id="KW-0788">Thiol protease</keyword>
<keyword evidence="2" id="KW-0378">Hydrolase</keyword>
<accession>A0A0F7HLL2</accession>
<dbReference type="InterPro" id="IPR023365">
    <property type="entry name" value="Sortase_dom-sf"/>
</dbReference>
<dbReference type="EMBL" id="FOTB01000001">
    <property type="protein sequence ID" value="SFK55316.1"/>
    <property type="molecule type" value="Genomic_DNA"/>
</dbReference>
<organism evidence="7 9">
    <name type="scientific">Salinicoccus halodurans</name>
    <dbReference type="NCBI Taxonomy" id="407035"/>
    <lineage>
        <taxon>Bacteria</taxon>
        <taxon>Bacillati</taxon>
        <taxon>Bacillota</taxon>
        <taxon>Bacilli</taxon>
        <taxon>Bacillales</taxon>
        <taxon>Staphylococcaceae</taxon>
        <taxon>Salinicoccus</taxon>
    </lineage>
</organism>